<reference evidence="4" key="1">
    <citation type="submission" date="2017-01" db="EMBL/GenBank/DDBJ databases">
        <authorList>
            <person name="Varghese N."/>
            <person name="Submissions S."/>
        </authorList>
    </citation>
    <scope>NUCLEOTIDE SEQUENCE [LARGE SCALE GENOMIC DNA]</scope>
    <source>
        <strain evidence="4">DSM 22306</strain>
    </source>
</reference>
<protein>
    <submittedName>
        <fullName evidence="3">LEA14-like dessication related protein</fullName>
    </submittedName>
</protein>
<organism evidence="3 4">
    <name type="scientific">Neptunomonas antarctica</name>
    <dbReference type="NCBI Taxonomy" id="619304"/>
    <lineage>
        <taxon>Bacteria</taxon>
        <taxon>Pseudomonadati</taxon>
        <taxon>Pseudomonadota</taxon>
        <taxon>Gammaproteobacteria</taxon>
        <taxon>Oceanospirillales</taxon>
        <taxon>Oceanospirillaceae</taxon>
        <taxon>Neptunomonas</taxon>
    </lineage>
</organism>
<dbReference type="InterPro" id="IPR004864">
    <property type="entry name" value="LEA_2"/>
</dbReference>
<gene>
    <name evidence="3" type="ORF">SAMN05421760_10252</name>
</gene>
<dbReference type="STRING" id="619304.SAMN05421760_10252"/>
<feature type="chain" id="PRO_5009943042" evidence="1">
    <location>
        <begin position="22"/>
        <end position="156"/>
    </location>
</feature>
<proteinExistence type="predicted"/>
<dbReference type="GO" id="GO:0009269">
    <property type="term" value="P:response to desiccation"/>
    <property type="evidence" value="ECO:0007669"/>
    <property type="project" value="InterPro"/>
</dbReference>
<dbReference type="SUPFAM" id="SSF117070">
    <property type="entry name" value="LEA14-like"/>
    <property type="match status" value="1"/>
</dbReference>
<dbReference type="SMART" id="SM00769">
    <property type="entry name" value="WHy"/>
    <property type="match status" value="1"/>
</dbReference>
<dbReference type="RefSeq" id="WP_054340901.1">
    <property type="nucleotide sequence ID" value="NZ_FTOE01000002.1"/>
</dbReference>
<dbReference type="OrthoDB" id="6196336at2"/>
<sequence length="156" mass="16717">MRPLNSAFFITLLMLLLQGCASLKPSDFEDPTVTVNSVKIVPSDGIAPAFEISLHIINPNSIPLPLRGVSYTVTIEGHKILAGVSNKMPTIAAYGDGDITLSATANILNSVRLLTSVMQQNRNTVAYQMDAKLDLSGLAPNIHIKDVGEISLMSKN</sequence>
<accession>A0A1N7JWH8</accession>
<keyword evidence="1" id="KW-0732">Signal</keyword>
<dbReference type="AlphaFoldDB" id="A0A1N7JWH8"/>
<dbReference type="InterPro" id="IPR013990">
    <property type="entry name" value="WHy-dom"/>
</dbReference>
<feature type="domain" description="Water stress and hypersensitive response" evidence="2">
    <location>
        <begin position="33"/>
        <end position="151"/>
    </location>
</feature>
<keyword evidence="4" id="KW-1185">Reference proteome</keyword>
<dbReference type="PROSITE" id="PS51257">
    <property type="entry name" value="PROKAR_LIPOPROTEIN"/>
    <property type="match status" value="1"/>
</dbReference>
<evidence type="ECO:0000259" key="2">
    <source>
        <dbReference type="SMART" id="SM00769"/>
    </source>
</evidence>
<evidence type="ECO:0000313" key="4">
    <source>
        <dbReference type="Proteomes" id="UP000185999"/>
    </source>
</evidence>
<dbReference type="Pfam" id="PF03168">
    <property type="entry name" value="LEA_2"/>
    <property type="match status" value="1"/>
</dbReference>
<evidence type="ECO:0000256" key="1">
    <source>
        <dbReference type="SAM" id="SignalP"/>
    </source>
</evidence>
<feature type="signal peptide" evidence="1">
    <location>
        <begin position="1"/>
        <end position="21"/>
    </location>
</feature>
<dbReference type="Proteomes" id="UP000185999">
    <property type="component" value="Unassembled WGS sequence"/>
</dbReference>
<evidence type="ECO:0000313" key="3">
    <source>
        <dbReference type="EMBL" id="SIS53712.1"/>
    </source>
</evidence>
<dbReference type="Gene3D" id="2.60.40.1820">
    <property type="match status" value="1"/>
</dbReference>
<name>A0A1N7JWH8_9GAMM</name>
<dbReference type="EMBL" id="FTOE01000002">
    <property type="protein sequence ID" value="SIS53712.1"/>
    <property type="molecule type" value="Genomic_DNA"/>
</dbReference>